<dbReference type="GO" id="GO:0046982">
    <property type="term" value="F:protein heterodimerization activity"/>
    <property type="evidence" value="ECO:0007669"/>
    <property type="project" value="InterPro"/>
</dbReference>
<dbReference type="PRINTS" id="PR00620">
    <property type="entry name" value="HISTONEH2A"/>
</dbReference>
<feature type="non-terminal residue" evidence="3">
    <location>
        <position position="1"/>
    </location>
</feature>
<dbReference type="InterPro" id="IPR002119">
    <property type="entry name" value="Histone_H2A"/>
</dbReference>
<name>A0A5J9ULN9_9POAL</name>
<dbReference type="GO" id="GO:0003677">
    <property type="term" value="F:DNA binding"/>
    <property type="evidence" value="ECO:0007669"/>
    <property type="project" value="UniProtKB-KW"/>
</dbReference>
<dbReference type="GO" id="GO:0000786">
    <property type="term" value="C:nucleosome"/>
    <property type="evidence" value="ECO:0007669"/>
    <property type="project" value="UniProtKB-KW"/>
</dbReference>
<organism evidence="3 4">
    <name type="scientific">Eragrostis curvula</name>
    <name type="common">weeping love grass</name>
    <dbReference type="NCBI Taxonomy" id="38414"/>
    <lineage>
        <taxon>Eukaryota</taxon>
        <taxon>Viridiplantae</taxon>
        <taxon>Streptophyta</taxon>
        <taxon>Embryophyta</taxon>
        <taxon>Tracheophyta</taxon>
        <taxon>Spermatophyta</taxon>
        <taxon>Magnoliopsida</taxon>
        <taxon>Liliopsida</taxon>
        <taxon>Poales</taxon>
        <taxon>Poaceae</taxon>
        <taxon>PACMAD clade</taxon>
        <taxon>Chloridoideae</taxon>
        <taxon>Eragrostideae</taxon>
        <taxon>Eragrostidinae</taxon>
        <taxon>Eragrostis</taxon>
    </lineage>
</organism>
<dbReference type="InterPro" id="IPR032454">
    <property type="entry name" value="Histone_H2A_C"/>
</dbReference>
<dbReference type="AlphaFoldDB" id="A0A5J9ULN9"/>
<protein>
    <recommendedName>
        <fullName evidence="1">Histone H2A</fullName>
    </recommendedName>
</protein>
<dbReference type="SUPFAM" id="SSF47113">
    <property type="entry name" value="Histone-fold"/>
    <property type="match status" value="1"/>
</dbReference>
<reference evidence="3 4" key="1">
    <citation type="journal article" date="2019" name="Sci. Rep.">
        <title>A high-quality genome of Eragrostis curvula grass provides insights into Poaceae evolution and supports new strategies to enhance forage quality.</title>
        <authorList>
            <person name="Carballo J."/>
            <person name="Santos B.A.C.M."/>
            <person name="Zappacosta D."/>
            <person name="Garbus I."/>
            <person name="Selva J.P."/>
            <person name="Gallo C.A."/>
            <person name="Diaz A."/>
            <person name="Albertini E."/>
            <person name="Caccamo M."/>
            <person name="Echenique V."/>
        </authorList>
    </citation>
    <scope>NUCLEOTIDE SEQUENCE [LARGE SCALE GENOMIC DNA]</scope>
    <source>
        <strain evidence="4">cv. Victoria</strain>
        <tissue evidence="3">Leaf</tissue>
    </source>
</reference>
<evidence type="ECO:0000313" key="3">
    <source>
        <dbReference type="EMBL" id="TVU24476.1"/>
    </source>
</evidence>
<evidence type="ECO:0000259" key="2">
    <source>
        <dbReference type="Pfam" id="PF16211"/>
    </source>
</evidence>
<evidence type="ECO:0000256" key="1">
    <source>
        <dbReference type="RuleBase" id="RU003767"/>
    </source>
</evidence>
<keyword evidence="1" id="KW-0238">DNA-binding</keyword>
<accession>A0A5J9ULN9</accession>
<gene>
    <name evidence="3" type="ORF">EJB05_26917</name>
</gene>
<dbReference type="GO" id="GO:0005634">
    <property type="term" value="C:nucleus"/>
    <property type="evidence" value="ECO:0007669"/>
    <property type="project" value="UniProtKB-SubCell"/>
</dbReference>
<dbReference type="PANTHER" id="PTHR23430">
    <property type="entry name" value="HISTONE H2A"/>
    <property type="match status" value="1"/>
</dbReference>
<dbReference type="Pfam" id="PF16211">
    <property type="entry name" value="Histone_H2A_C"/>
    <property type="match status" value="1"/>
</dbReference>
<keyword evidence="4" id="KW-1185">Reference proteome</keyword>
<dbReference type="Gene3D" id="1.10.20.10">
    <property type="entry name" value="Histone, subunit A"/>
    <property type="match status" value="1"/>
</dbReference>
<keyword evidence="1" id="KW-0158">Chromosome</keyword>
<comment type="subcellular location">
    <subcellularLocation>
        <location evidence="1">Nucleus</location>
    </subcellularLocation>
</comment>
<comment type="similarity">
    <text evidence="1">Belongs to the histone H2A family.</text>
</comment>
<dbReference type="Proteomes" id="UP000324897">
    <property type="component" value="Chromosome 2"/>
</dbReference>
<comment type="subunit">
    <text evidence="1">The nucleosome is a histone octamer containing two molecules each of H2A, H2B, H3 and H4 assembled in one H3-H4 heterotetramer and two H2A-H2B heterodimers. The octamer wraps approximately 147 bp of DNA.</text>
</comment>
<comment type="caution">
    <text evidence="3">The sequence shown here is derived from an EMBL/GenBank/DDBJ whole genome shotgun (WGS) entry which is preliminary data.</text>
</comment>
<dbReference type="SMART" id="SM00414">
    <property type="entry name" value="H2A"/>
    <property type="match status" value="1"/>
</dbReference>
<proteinExistence type="inferred from homology"/>
<dbReference type="Gramene" id="TVU24476">
    <property type="protein sequence ID" value="TVU24476"/>
    <property type="gene ID" value="EJB05_26917"/>
</dbReference>
<keyword evidence="1" id="KW-0544">Nucleosome core</keyword>
<sequence>MVTPARSLPSSSSLRISRTMCLGRMRVFLLSLAAFPVSSIIWLMDSLVVFRAMVICQMMELAGNAAKDNKKTRIRPRHILLAIRNDEELRKLLAGVTIAHGGVVPNIHPELLPKKAVKKASGGEVEDPKKA</sequence>
<dbReference type="GO" id="GO:0030527">
    <property type="term" value="F:structural constituent of chromatin"/>
    <property type="evidence" value="ECO:0007669"/>
    <property type="project" value="InterPro"/>
</dbReference>
<evidence type="ECO:0000313" key="4">
    <source>
        <dbReference type="Proteomes" id="UP000324897"/>
    </source>
</evidence>
<dbReference type="InterPro" id="IPR009072">
    <property type="entry name" value="Histone-fold"/>
</dbReference>
<dbReference type="EMBL" id="RWGY01000013">
    <property type="protein sequence ID" value="TVU24476.1"/>
    <property type="molecule type" value="Genomic_DNA"/>
</dbReference>
<keyword evidence="1" id="KW-0539">Nucleus</keyword>
<dbReference type="OrthoDB" id="10253031at2759"/>
<feature type="domain" description="Histone H2A C-terminal" evidence="2">
    <location>
        <begin position="87"/>
        <end position="120"/>
    </location>
</feature>